<evidence type="ECO:0000313" key="4">
    <source>
        <dbReference type="Proteomes" id="UP001634154"/>
    </source>
</evidence>
<evidence type="ECO:0000313" key="1">
    <source>
        <dbReference type="EMBL" id="KXH79538.1"/>
    </source>
</evidence>
<organism evidence="1 3">
    <name type="scientific">Chryseobacterium kwangjuense</name>
    <dbReference type="NCBI Taxonomy" id="267125"/>
    <lineage>
        <taxon>Bacteria</taxon>
        <taxon>Pseudomonadati</taxon>
        <taxon>Bacteroidota</taxon>
        <taxon>Flavobacteriia</taxon>
        <taxon>Flavobacteriales</taxon>
        <taxon>Weeksellaceae</taxon>
        <taxon>Chryseobacterium group</taxon>
        <taxon>Chryseobacterium</taxon>
    </lineage>
</organism>
<reference evidence="2 4" key="4">
    <citation type="submission" date="2024-12" db="EMBL/GenBank/DDBJ databases">
        <title>Draft genome sequence of Chryseobacterium kwangjuense AG447.</title>
        <authorList>
            <person name="Cheptsov V.S."/>
            <person name="Belov A."/>
            <person name="Zavarzina A.G."/>
        </authorList>
    </citation>
    <scope>NUCLEOTIDE SEQUENCE [LARGE SCALE GENOMIC DNA]</scope>
    <source>
        <strain evidence="2 4">AG447</strain>
    </source>
</reference>
<comment type="caution">
    <text evidence="1">The sequence shown here is derived from an EMBL/GenBank/DDBJ whole genome shotgun (WGS) entry which is preliminary data.</text>
</comment>
<reference evidence="3" key="1">
    <citation type="submission" date="2015-12" db="EMBL/GenBank/DDBJ databases">
        <title>Genome sequence of a biocontrol rhizobacterium Chryseobacterium kwangjuense strain KJ1R5 isolated from pepper (Capsicum annuum L.).</title>
        <authorList>
            <person name="Jeong J.-J."/>
            <person name="Park H."/>
            <person name="Mannaa M."/>
            <person name="Sang M.K."/>
            <person name="Choi I.-G."/>
            <person name="Kim K.D."/>
        </authorList>
    </citation>
    <scope>NUCLEOTIDE SEQUENCE [LARGE SCALE GENOMIC DNA]</scope>
    <source>
        <strain evidence="3">KJ1R5</strain>
    </source>
</reference>
<sequence length="140" mass="16290">MNDFTNNLQIIFSKTGDSQLQRCIYNNGKINIDVNLFDDELLEMEFLTEIVYIRKINQINPFNIGYFNCIKLSEVLEVENNHYTFSGNFISIMKAQKNKLNLALGLNINKYSHMIIFSNSEINLAFIVSEKDAYKCDIKQ</sequence>
<dbReference type="EMBL" id="LPUR01000018">
    <property type="protein sequence ID" value="KXH79538.1"/>
    <property type="molecule type" value="Genomic_DNA"/>
</dbReference>
<dbReference type="Proteomes" id="UP001634154">
    <property type="component" value="Unassembled WGS sequence"/>
</dbReference>
<keyword evidence="4" id="KW-1185">Reference proteome</keyword>
<name>A0A135W3M2_9FLAO</name>
<dbReference type="OrthoDB" id="1261711at2"/>
<protein>
    <submittedName>
        <fullName evidence="1">Uncharacterized protein</fullName>
    </submittedName>
</protein>
<reference evidence="1" key="2">
    <citation type="submission" date="2015-12" db="EMBL/GenBank/DDBJ databases">
        <authorList>
            <person name="Shamseldin A."/>
            <person name="Moawad H."/>
            <person name="Abd El-Rahim W.M."/>
            <person name="Sadowsky M.J."/>
        </authorList>
    </citation>
    <scope>NUCLEOTIDE SEQUENCE</scope>
    <source>
        <strain evidence="1">KJ1R5</strain>
    </source>
</reference>
<accession>A0A135W3M2</accession>
<dbReference type="EMBL" id="JBJXVJ010000002">
    <property type="protein sequence ID" value="MFN1217273.1"/>
    <property type="molecule type" value="Genomic_DNA"/>
</dbReference>
<dbReference type="AlphaFoldDB" id="A0A135W3M2"/>
<dbReference type="RefSeq" id="WP_062653093.1">
    <property type="nucleotide sequence ID" value="NZ_JBJXVJ010000002.1"/>
</dbReference>
<evidence type="ECO:0000313" key="3">
    <source>
        <dbReference type="Proteomes" id="UP000070513"/>
    </source>
</evidence>
<proteinExistence type="predicted"/>
<gene>
    <name evidence="2" type="ORF">ACKW6Q_09910</name>
    <name evidence="1" type="ORF">AU378_19400</name>
</gene>
<evidence type="ECO:0000313" key="2">
    <source>
        <dbReference type="EMBL" id="MFN1217273.1"/>
    </source>
</evidence>
<reference evidence="1 3" key="3">
    <citation type="journal article" date="2016" name="Genome Announc.">
        <title>Draft Genome Sequence of a Biocontrol Rhizobacterium, Chryseobacterium kwangjuense Strain KJ1R5, Isolated from Pepper (Capsicum annuum).</title>
        <authorList>
            <person name="Jeong J.J."/>
            <person name="Park H."/>
            <person name="Park B.H."/>
            <person name="Mannaa M."/>
            <person name="Sang M.K."/>
            <person name="Choi I.G."/>
            <person name="Kim K.D."/>
        </authorList>
    </citation>
    <scope>NUCLEOTIDE SEQUENCE [LARGE SCALE GENOMIC DNA]</scope>
    <source>
        <strain evidence="1 3">KJ1R5</strain>
    </source>
</reference>
<dbReference type="Proteomes" id="UP000070513">
    <property type="component" value="Unassembled WGS sequence"/>
</dbReference>